<sequence>MVPVRPALAFALALALATGPGSPGSAQTQVPDTMTEIQLSFAPVVKAAAPSVVNIYAKRVVERGGLAGPFAQDPFFRRFFEGIAPRTQQVQNSLGSGVIVRPDGLVVTNLHVVGQATEIRAVLTDRREYEAEILLADADSDLVVLKLEGAEDLPALELRDTAEVEVGDLVLAIGNPFGVGQTVTSGIVSALARTREAPGGGAGYYLQTDAAINPGNSGGALVDMRGRLLGINTAILSRTGGSIGIGFAVPSDLVSQVVAQAEAGRSTLARPWAGLTGQPVDAALAEALGLERAQGLAVSEVHPLSPFAEAGLARGDVLLSVDDRPVGAETELEFRLSALGVGRTAEVAWLSDGARRTAEIRLTAAPDEPARDLRRLPGPSPLGGLEVSNLNPAVAMETGLPDDAAGVVVTDVAEEAVRAGFREGDRILAINGAEVADTEALEAIAARPPRVLELVVERAGRRGTMRFSR</sequence>
<protein>
    <submittedName>
        <fullName evidence="7">Do/DeqQ family serine protease</fullName>
    </submittedName>
</protein>
<dbReference type="Pfam" id="PF13180">
    <property type="entry name" value="PDZ_2"/>
    <property type="match status" value="1"/>
</dbReference>
<dbReference type="OrthoDB" id="9758917at2"/>
<dbReference type="STRING" id="1114924.SAMN05216258_11230"/>
<comment type="similarity">
    <text evidence="1">Belongs to the peptidase S1C family.</text>
</comment>
<keyword evidence="5" id="KW-0732">Signal</keyword>
<evidence type="ECO:0000256" key="4">
    <source>
        <dbReference type="ARBA" id="ARBA00022825"/>
    </source>
</evidence>
<dbReference type="Pfam" id="PF13365">
    <property type="entry name" value="Trypsin_2"/>
    <property type="match status" value="1"/>
</dbReference>
<dbReference type="InterPro" id="IPR041489">
    <property type="entry name" value="PDZ_6"/>
</dbReference>
<dbReference type="InterPro" id="IPR001940">
    <property type="entry name" value="Peptidase_S1C"/>
</dbReference>
<evidence type="ECO:0000256" key="3">
    <source>
        <dbReference type="ARBA" id="ARBA00022801"/>
    </source>
</evidence>
<dbReference type="PRINTS" id="PR00834">
    <property type="entry name" value="PROTEASES2C"/>
</dbReference>
<name>A0A1I3MX06_9RHOB</name>
<keyword evidence="4" id="KW-0720">Serine protease</keyword>
<dbReference type="SUPFAM" id="SSF50494">
    <property type="entry name" value="Trypsin-like serine proteases"/>
    <property type="match status" value="1"/>
</dbReference>
<keyword evidence="2 7" id="KW-0645">Protease</keyword>
<dbReference type="Proteomes" id="UP000199377">
    <property type="component" value="Unassembled WGS sequence"/>
</dbReference>
<dbReference type="GO" id="GO:0042597">
    <property type="term" value="C:periplasmic space"/>
    <property type="evidence" value="ECO:0007669"/>
    <property type="project" value="TreeGrafter"/>
</dbReference>
<evidence type="ECO:0000259" key="6">
    <source>
        <dbReference type="PROSITE" id="PS50106"/>
    </source>
</evidence>
<evidence type="ECO:0000313" key="7">
    <source>
        <dbReference type="EMBL" id="SFJ01528.1"/>
    </source>
</evidence>
<dbReference type="Pfam" id="PF17820">
    <property type="entry name" value="PDZ_6"/>
    <property type="match status" value="1"/>
</dbReference>
<dbReference type="PANTHER" id="PTHR22939">
    <property type="entry name" value="SERINE PROTEASE FAMILY S1C HTRA-RELATED"/>
    <property type="match status" value="1"/>
</dbReference>
<dbReference type="PROSITE" id="PS50106">
    <property type="entry name" value="PDZ"/>
    <property type="match status" value="1"/>
</dbReference>
<feature type="domain" description="PDZ" evidence="6">
    <location>
        <begin position="384"/>
        <end position="459"/>
    </location>
</feature>
<reference evidence="7 8" key="1">
    <citation type="submission" date="2016-10" db="EMBL/GenBank/DDBJ databases">
        <authorList>
            <person name="de Groot N.N."/>
        </authorList>
    </citation>
    <scope>NUCLEOTIDE SEQUENCE [LARGE SCALE GENOMIC DNA]</scope>
    <source>
        <strain evidence="7 8">CGMCC 1.11030</strain>
    </source>
</reference>
<dbReference type="EMBL" id="FOQH01000012">
    <property type="protein sequence ID" value="SFJ01528.1"/>
    <property type="molecule type" value="Genomic_DNA"/>
</dbReference>
<feature type="chain" id="PRO_5011664515" evidence="5">
    <location>
        <begin position="27"/>
        <end position="469"/>
    </location>
</feature>
<dbReference type="Gene3D" id="2.40.10.120">
    <property type="match status" value="1"/>
</dbReference>
<keyword evidence="8" id="KW-1185">Reference proteome</keyword>
<dbReference type="GO" id="GO:0004252">
    <property type="term" value="F:serine-type endopeptidase activity"/>
    <property type="evidence" value="ECO:0007669"/>
    <property type="project" value="InterPro"/>
</dbReference>
<dbReference type="GO" id="GO:0006515">
    <property type="term" value="P:protein quality control for misfolded or incompletely synthesized proteins"/>
    <property type="evidence" value="ECO:0007669"/>
    <property type="project" value="TreeGrafter"/>
</dbReference>
<dbReference type="SUPFAM" id="SSF50156">
    <property type="entry name" value="PDZ domain-like"/>
    <property type="match status" value="2"/>
</dbReference>
<feature type="signal peptide" evidence="5">
    <location>
        <begin position="1"/>
        <end position="26"/>
    </location>
</feature>
<dbReference type="InterPro" id="IPR001478">
    <property type="entry name" value="PDZ"/>
</dbReference>
<dbReference type="Gene3D" id="2.30.42.10">
    <property type="match status" value="2"/>
</dbReference>
<evidence type="ECO:0000256" key="5">
    <source>
        <dbReference type="SAM" id="SignalP"/>
    </source>
</evidence>
<dbReference type="AlphaFoldDB" id="A0A1I3MX06"/>
<dbReference type="SMART" id="SM00228">
    <property type="entry name" value="PDZ"/>
    <property type="match status" value="2"/>
</dbReference>
<dbReference type="InterPro" id="IPR036034">
    <property type="entry name" value="PDZ_sf"/>
</dbReference>
<gene>
    <name evidence="7" type="ORF">SAMN05216258_11230</name>
</gene>
<keyword evidence="3" id="KW-0378">Hydrolase</keyword>
<evidence type="ECO:0000256" key="2">
    <source>
        <dbReference type="ARBA" id="ARBA00022670"/>
    </source>
</evidence>
<accession>A0A1I3MX06</accession>
<evidence type="ECO:0000256" key="1">
    <source>
        <dbReference type="ARBA" id="ARBA00010541"/>
    </source>
</evidence>
<evidence type="ECO:0000313" key="8">
    <source>
        <dbReference type="Proteomes" id="UP000199377"/>
    </source>
</evidence>
<dbReference type="InterPro" id="IPR009003">
    <property type="entry name" value="Peptidase_S1_PA"/>
</dbReference>
<organism evidence="7 8">
    <name type="scientific">Albimonas pacifica</name>
    <dbReference type="NCBI Taxonomy" id="1114924"/>
    <lineage>
        <taxon>Bacteria</taxon>
        <taxon>Pseudomonadati</taxon>
        <taxon>Pseudomonadota</taxon>
        <taxon>Alphaproteobacteria</taxon>
        <taxon>Rhodobacterales</taxon>
        <taxon>Paracoccaceae</taxon>
        <taxon>Albimonas</taxon>
    </lineage>
</organism>
<dbReference type="RefSeq" id="WP_092864411.1">
    <property type="nucleotide sequence ID" value="NZ_FOQH01000012.1"/>
</dbReference>
<dbReference type="PANTHER" id="PTHR22939:SF129">
    <property type="entry name" value="SERINE PROTEASE HTRA2, MITOCHONDRIAL"/>
    <property type="match status" value="1"/>
</dbReference>
<proteinExistence type="inferred from homology"/>